<dbReference type="GeneID" id="25365792"/>
<dbReference type="HOGENOM" id="CLU_1189706_0_0_1"/>
<protein>
    <submittedName>
        <fullName evidence="1">Uncharacterized protein</fullName>
    </submittedName>
</protein>
<dbReference type="AlphaFoldDB" id="A0A074YU98"/>
<proteinExistence type="predicted"/>
<dbReference type="InParanoid" id="A0A074YU98"/>
<name>A0A074YU98_AURSE</name>
<sequence>MREGFRGALRGMHRVEQVCPEFDQDSADLRVRFHMASLMLHELAHAFVCAFASKKVVHEPFMNDGRAAEVGRALEQHLFGGIASNTGWNPHHYGLPFGLHFYDWPNNEIGGDPRKVRTSLAKAGVHTHTYYVLPMDHLVKISKPTFWKEEAERFGITQSIKLPRLLGVRHEFKHELWSCESPSDMDYQAMPPPGDLQPDVYEGIISTNGVAPLPDAAHELKAVTNEVAAKQKR</sequence>
<dbReference type="RefSeq" id="XP_013346299.1">
    <property type="nucleotide sequence ID" value="XM_013490845.1"/>
</dbReference>
<dbReference type="Proteomes" id="UP000030641">
    <property type="component" value="Unassembled WGS sequence"/>
</dbReference>
<evidence type="ECO:0000313" key="2">
    <source>
        <dbReference type="Proteomes" id="UP000030641"/>
    </source>
</evidence>
<dbReference type="OrthoDB" id="3538943at2759"/>
<gene>
    <name evidence="1" type="ORF">AUEXF2481DRAFT_37210</name>
</gene>
<organism evidence="1 2">
    <name type="scientific">Aureobasidium subglaciale (strain EXF-2481)</name>
    <name type="common">Aureobasidium pullulans var. subglaciale</name>
    <dbReference type="NCBI Taxonomy" id="1043005"/>
    <lineage>
        <taxon>Eukaryota</taxon>
        <taxon>Fungi</taxon>
        <taxon>Dikarya</taxon>
        <taxon>Ascomycota</taxon>
        <taxon>Pezizomycotina</taxon>
        <taxon>Dothideomycetes</taxon>
        <taxon>Dothideomycetidae</taxon>
        <taxon>Dothideales</taxon>
        <taxon>Saccotheciaceae</taxon>
        <taxon>Aureobasidium</taxon>
    </lineage>
</organism>
<accession>A0A074YU98</accession>
<evidence type="ECO:0000313" key="1">
    <source>
        <dbReference type="EMBL" id="KEQ97682.1"/>
    </source>
</evidence>
<keyword evidence="2" id="KW-1185">Reference proteome</keyword>
<reference evidence="1 2" key="1">
    <citation type="journal article" date="2014" name="BMC Genomics">
        <title>Genome sequencing of four Aureobasidium pullulans varieties: biotechnological potential, stress tolerance, and description of new species.</title>
        <authorList>
            <person name="Gostin Ar C."/>
            <person name="Ohm R.A."/>
            <person name="Kogej T."/>
            <person name="Sonjak S."/>
            <person name="Turk M."/>
            <person name="Zajc J."/>
            <person name="Zalar P."/>
            <person name="Grube M."/>
            <person name="Sun H."/>
            <person name="Han J."/>
            <person name="Sharma A."/>
            <person name="Chiniquy J."/>
            <person name="Ngan C.Y."/>
            <person name="Lipzen A."/>
            <person name="Barry K."/>
            <person name="Grigoriev I.V."/>
            <person name="Gunde-Cimerman N."/>
        </authorList>
    </citation>
    <scope>NUCLEOTIDE SEQUENCE [LARGE SCALE GENOMIC DNA]</scope>
    <source>
        <strain evidence="1 2">EXF-2481</strain>
    </source>
</reference>
<dbReference type="EMBL" id="KL584753">
    <property type="protein sequence ID" value="KEQ97682.1"/>
    <property type="molecule type" value="Genomic_DNA"/>
</dbReference>